<feature type="compositionally biased region" description="Low complexity" evidence="1">
    <location>
        <begin position="51"/>
        <end position="66"/>
    </location>
</feature>
<sequence>MNPTVLRPAAPRRPPRLGRAVAGCTAGAVILTAATACSTPAGPESTRPHHSGAPTPSAVATTPATKASDHPLLRLADRLTATPDDTHPGPYSYLHTWQWARATTVLARTETQRWRHPDGSGLTIDRRAPDRPLLTGLPDPTELTIFDQTTPTRQKHMPGQLPPALPEPIPTDPATLSDRIRATAPPEAGPTVLLTAAVSINRAHYLDHHQRATLLRVLATIPTLRHDPDAADITGRPGTAVSLTAGASTTTLTFDHTTGALLAHQETLTTTPTSLFQYELFTHGRRSHPPP</sequence>
<keyword evidence="3" id="KW-1185">Reference proteome</keyword>
<dbReference type="NCBIfam" id="NF038083">
    <property type="entry name" value="CU044_5270_fam"/>
    <property type="match status" value="1"/>
</dbReference>
<name>A0A136PUF9_9ACTN</name>
<dbReference type="RefSeq" id="WP_067363104.1">
    <property type="nucleotide sequence ID" value="NZ_JBIUBN010000030.1"/>
</dbReference>
<reference evidence="2 3" key="1">
    <citation type="submission" date="2016-01" db="EMBL/GenBank/DDBJ databases">
        <title>Whole genome sequence and analysis of Micromonospora rosaria DSM 803, which can produce antibacterial substance rosamicin.</title>
        <authorList>
            <person name="Yang H."/>
            <person name="He X."/>
            <person name="Zhu D."/>
        </authorList>
    </citation>
    <scope>NUCLEOTIDE SEQUENCE [LARGE SCALE GENOMIC DNA]</scope>
    <source>
        <strain evidence="2 3">DSM 803</strain>
    </source>
</reference>
<evidence type="ECO:0000256" key="1">
    <source>
        <dbReference type="SAM" id="MobiDB-lite"/>
    </source>
</evidence>
<comment type="caution">
    <text evidence="2">The sequence shown here is derived from an EMBL/GenBank/DDBJ whole genome shotgun (WGS) entry which is preliminary data.</text>
</comment>
<organism evidence="2 3">
    <name type="scientific">Micromonospora rosaria</name>
    <dbReference type="NCBI Taxonomy" id="47874"/>
    <lineage>
        <taxon>Bacteria</taxon>
        <taxon>Bacillati</taxon>
        <taxon>Actinomycetota</taxon>
        <taxon>Actinomycetes</taxon>
        <taxon>Micromonosporales</taxon>
        <taxon>Micromonosporaceae</taxon>
        <taxon>Micromonospora</taxon>
    </lineage>
</organism>
<dbReference type="EMBL" id="LRQV01000025">
    <property type="protein sequence ID" value="KXK62140.1"/>
    <property type="molecule type" value="Genomic_DNA"/>
</dbReference>
<feature type="region of interest" description="Disordered" evidence="1">
    <location>
        <begin position="38"/>
        <end position="69"/>
    </location>
</feature>
<dbReference type="InterPro" id="IPR047789">
    <property type="entry name" value="CU044_5270-like"/>
</dbReference>
<evidence type="ECO:0000313" key="3">
    <source>
        <dbReference type="Proteomes" id="UP000070620"/>
    </source>
</evidence>
<feature type="compositionally biased region" description="Basic and acidic residues" evidence="1">
    <location>
        <begin position="110"/>
        <end position="130"/>
    </location>
</feature>
<dbReference type="Proteomes" id="UP000070620">
    <property type="component" value="Unassembled WGS sequence"/>
</dbReference>
<feature type="region of interest" description="Disordered" evidence="1">
    <location>
        <begin position="110"/>
        <end position="141"/>
    </location>
</feature>
<protein>
    <submittedName>
        <fullName evidence="2">Uncharacterized protein</fullName>
    </submittedName>
</protein>
<gene>
    <name evidence="2" type="ORF">AWW66_09885</name>
</gene>
<dbReference type="AlphaFoldDB" id="A0A136PUF9"/>
<evidence type="ECO:0000313" key="2">
    <source>
        <dbReference type="EMBL" id="KXK62140.1"/>
    </source>
</evidence>
<accession>A0A136PUF9</accession>
<proteinExistence type="predicted"/>
<dbReference type="OrthoDB" id="3378277at2"/>